<evidence type="ECO:0000313" key="15">
    <source>
        <dbReference type="Proteomes" id="UP000585836"/>
    </source>
</evidence>
<name>A0A7W9PQW3_9ACTN</name>
<dbReference type="GO" id="GO:0016887">
    <property type="term" value="F:ATP hydrolysis activity"/>
    <property type="evidence" value="ECO:0007669"/>
    <property type="project" value="InterPro"/>
</dbReference>
<evidence type="ECO:0000259" key="13">
    <source>
        <dbReference type="PROSITE" id="PS51866"/>
    </source>
</evidence>
<keyword evidence="9" id="KW-0472">Membrane</keyword>
<dbReference type="AlphaFoldDB" id="A0A7W9PQW3"/>
<dbReference type="PROSITE" id="PS51866">
    <property type="entry name" value="MOP"/>
    <property type="match status" value="1"/>
</dbReference>
<dbReference type="InterPro" id="IPR027417">
    <property type="entry name" value="P-loop_NTPase"/>
</dbReference>
<feature type="region of interest" description="Disordered" evidence="11">
    <location>
        <begin position="1"/>
        <end position="134"/>
    </location>
</feature>
<dbReference type="GO" id="GO:0005524">
    <property type="term" value="F:ATP binding"/>
    <property type="evidence" value="ECO:0007669"/>
    <property type="project" value="UniProtKB-KW"/>
</dbReference>
<sequence length="475" mass="49592">MTNPHPTPPDATTPARPPRESDPTLPTPAAGPQPPPAPTDGAQTSQAPATDGAQLPQGPPAPAPAPAPADSLQLPQPPPAAADGARPPQGAPAPDRESRTGGPGGNPNPAEGRTLTTDPHPHPHPHPHQPPGLDAHLIVDRASFRLDITLTAAPGDVVALLGPNGAGKTTALRALAGLTPLTDGHLCLDGTSLDDTPPESRPVGVVFQDYLLFPHLTALDNVAFGPRCRGASKAEARSQAAAWLERMGLSAHAGVKPRRLSGGQAQRVALARALATRPRLLLLDEPLAALDARTRLEIRAQLRRRLAEFEAVSVLVTHDPLDAMVLADRLVVVEHGRVVQEGTPADIARHPRTDYIAQLVGLNLYRGQAAGHAVRLEAGPAITTTEELSGPVFVAFPPSAVTLFRDRPSGASARNLWRCEVAGLETRGDQIRADLTGELPLAADLTTVAAAELELYPGASVWATVKATQTHAYPA</sequence>
<evidence type="ECO:0000256" key="3">
    <source>
        <dbReference type="ARBA" id="ARBA00022496"/>
    </source>
</evidence>
<keyword evidence="4 10" id="KW-0500">Molybdenum</keyword>
<evidence type="ECO:0000256" key="6">
    <source>
        <dbReference type="ARBA" id="ARBA00022840"/>
    </source>
</evidence>
<dbReference type="Pfam" id="PF00005">
    <property type="entry name" value="ABC_tran"/>
    <property type="match status" value="1"/>
</dbReference>
<dbReference type="GO" id="GO:0015689">
    <property type="term" value="P:molybdate ion transport"/>
    <property type="evidence" value="ECO:0007669"/>
    <property type="project" value="InterPro"/>
</dbReference>
<evidence type="ECO:0000313" key="14">
    <source>
        <dbReference type="EMBL" id="MBB5926273.1"/>
    </source>
</evidence>
<dbReference type="PROSITE" id="PS00211">
    <property type="entry name" value="ABC_TRANSPORTER_1"/>
    <property type="match status" value="1"/>
</dbReference>
<dbReference type="Pfam" id="PF03459">
    <property type="entry name" value="TOBE"/>
    <property type="match status" value="1"/>
</dbReference>
<feature type="compositionally biased region" description="Pro residues" evidence="11">
    <location>
        <begin position="1"/>
        <end position="11"/>
    </location>
</feature>
<evidence type="ECO:0000256" key="8">
    <source>
        <dbReference type="ARBA" id="ARBA00023065"/>
    </source>
</evidence>
<dbReference type="InterPro" id="IPR004606">
    <property type="entry name" value="Mop_domain"/>
</dbReference>
<dbReference type="InterPro" id="IPR005116">
    <property type="entry name" value="Transp-assoc_OB_typ1"/>
</dbReference>
<keyword evidence="6 14" id="KW-0067">ATP-binding</keyword>
<dbReference type="EMBL" id="JACHJK010000002">
    <property type="protein sequence ID" value="MBB5926273.1"/>
    <property type="molecule type" value="Genomic_DNA"/>
</dbReference>
<dbReference type="CDD" id="cd03259">
    <property type="entry name" value="ABC_Carb_Solutes_like"/>
    <property type="match status" value="1"/>
</dbReference>
<keyword evidence="2" id="KW-1003">Cell membrane</keyword>
<dbReference type="InterPro" id="IPR015853">
    <property type="entry name" value="ABC_transpr_FbpC"/>
</dbReference>
<evidence type="ECO:0000256" key="1">
    <source>
        <dbReference type="ARBA" id="ARBA00022448"/>
    </source>
</evidence>
<accession>A0A7W9PQW3</accession>
<dbReference type="InterPro" id="IPR050093">
    <property type="entry name" value="ABC_SmlMolc_Importer"/>
</dbReference>
<dbReference type="PANTHER" id="PTHR42781:SF4">
    <property type="entry name" value="SPERMIDINE_PUTRESCINE IMPORT ATP-BINDING PROTEIN POTA"/>
    <property type="match status" value="1"/>
</dbReference>
<organism evidence="14 15">
    <name type="scientific">Streptomyces echinatus</name>
    <dbReference type="NCBI Taxonomy" id="67293"/>
    <lineage>
        <taxon>Bacteria</taxon>
        <taxon>Bacillati</taxon>
        <taxon>Actinomycetota</taxon>
        <taxon>Actinomycetes</taxon>
        <taxon>Kitasatosporales</taxon>
        <taxon>Streptomycetaceae</taxon>
        <taxon>Streptomyces</taxon>
    </lineage>
</organism>
<evidence type="ECO:0000259" key="12">
    <source>
        <dbReference type="PROSITE" id="PS50893"/>
    </source>
</evidence>
<dbReference type="SUPFAM" id="SSF52540">
    <property type="entry name" value="P-loop containing nucleoside triphosphate hydrolases"/>
    <property type="match status" value="1"/>
</dbReference>
<dbReference type="InterPro" id="IPR017871">
    <property type="entry name" value="ABC_transporter-like_CS"/>
</dbReference>
<dbReference type="SUPFAM" id="SSF50331">
    <property type="entry name" value="MOP-like"/>
    <property type="match status" value="1"/>
</dbReference>
<keyword evidence="3" id="KW-0410">Iron transport</keyword>
<evidence type="ECO:0000256" key="5">
    <source>
        <dbReference type="ARBA" id="ARBA00022741"/>
    </source>
</evidence>
<evidence type="ECO:0000256" key="7">
    <source>
        <dbReference type="ARBA" id="ARBA00023004"/>
    </source>
</evidence>
<keyword evidence="8" id="KW-0406">Ion transport</keyword>
<gene>
    <name evidence="14" type="ORF">FHS34_001727</name>
</gene>
<evidence type="ECO:0000256" key="4">
    <source>
        <dbReference type="ARBA" id="ARBA00022505"/>
    </source>
</evidence>
<feature type="domain" description="ABC transporter" evidence="12">
    <location>
        <begin position="130"/>
        <end position="360"/>
    </location>
</feature>
<keyword evidence="1" id="KW-0813">Transport</keyword>
<feature type="domain" description="Mop" evidence="13">
    <location>
        <begin position="410"/>
        <end position="474"/>
    </location>
</feature>
<keyword evidence="7" id="KW-0408">Iron</keyword>
<evidence type="ECO:0000256" key="2">
    <source>
        <dbReference type="ARBA" id="ARBA00022475"/>
    </source>
</evidence>
<dbReference type="InterPro" id="IPR008995">
    <property type="entry name" value="Mo/tungstate-bd_C_term_dom"/>
</dbReference>
<dbReference type="GO" id="GO:0015408">
    <property type="term" value="F:ABC-type ferric iron transporter activity"/>
    <property type="evidence" value="ECO:0007669"/>
    <property type="project" value="InterPro"/>
</dbReference>
<dbReference type="PROSITE" id="PS50893">
    <property type="entry name" value="ABC_TRANSPORTER_2"/>
    <property type="match status" value="1"/>
</dbReference>
<keyword evidence="15" id="KW-1185">Reference proteome</keyword>
<feature type="compositionally biased region" description="Pro residues" evidence="11">
    <location>
        <begin position="57"/>
        <end position="67"/>
    </location>
</feature>
<dbReference type="SMART" id="SM00382">
    <property type="entry name" value="AAA"/>
    <property type="match status" value="1"/>
</dbReference>
<dbReference type="Proteomes" id="UP000585836">
    <property type="component" value="Unassembled WGS sequence"/>
</dbReference>
<reference evidence="14 15" key="1">
    <citation type="submission" date="2020-08" db="EMBL/GenBank/DDBJ databases">
        <title>Genomic Encyclopedia of Type Strains, Phase III (KMG-III): the genomes of soil and plant-associated and newly described type strains.</title>
        <authorList>
            <person name="Whitman W."/>
        </authorList>
    </citation>
    <scope>NUCLEOTIDE SEQUENCE [LARGE SCALE GENOMIC DNA]</scope>
    <source>
        <strain evidence="14 15">CECT 3313</strain>
    </source>
</reference>
<evidence type="ECO:0000256" key="10">
    <source>
        <dbReference type="PROSITE-ProRule" id="PRU01213"/>
    </source>
</evidence>
<dbReference type="InterPro" id="IPR003593">
    <property type="entry name" value="AAA+_ATPase"/>
</dbReference>
<dbReference type="Gene3D" id="2.40.50.100">
    <property type="match status" value="1"/>
</dbReference>
<evidence type="ECO:0000256" key="9">
    <source>
        <dbReference type="ARBA" id="ARBA00023136"/>
    </source>
</evidence>
<dbReference type="GO" id="GO:0016020">
    <property type="term" value="C:membrane"/>
    <property type="evidence" value="ECO:0007669"/>
    <property type="project" value="InterPro"/>
</dbReference>
<keyword evidence="5" id="KW-0547">Nucleotide-binding</keyword>
<protein>
    <submittedName>
        <fullName evidence="14">Molybdate transport system ATP-binding protein</fullName>
    </submittedName>
</protein>
<feature type="compositionally biased region" description="Pro residues" evidence="11">
    <location>
        <begin position="25"/>
        <end position="38"/>
    </location>
</feature>
<evidence type="ECO:0000256" key="11">
    <source>
        <dbReference type="SAM" id="MobiDB-lite"/>
    </source>
</evidence>
<dbReference type="Gene3D" id="3.40.50.300">
    <property type="entry name" value="P-loop containing nucleotide triphosphate hydrolases"/>
    <property type="match status" value="1"/>
</dbReference>
<dbReference type="InterPro" id="IPR003439">
    <property type="entry name" value="ABC_transporter-like_ATP-bd"/>
</dbReference>
<proteinExistence type="predicted"/>
<comment type="caution">
    <text evidence="14">The sequence shown here is derived from an EMBL/GenBank/DDBJ whole genome shotgun (WGS) entry which is preliminary data.</text>
</comment>
<dbReference type="PANTHER" id="PTHR42781">
    <property type="entry name" value="SPERMIDINE/PUTRESCINE IMPORT ATP-BINDING PROTEIN POTA"/>
    <property type="match status" value="1"/>
</dbReference>